<evidence type="ECO:0000313" key="2">
    <source>
        <dbReference type="EMBL" id="MDT2833775.1"/>
    </source>
</evidence>
<reference evidence="2" key="1">
    <citation type="submission" date="2023-03" db="EMBL/GenBank/DDBJ databases">
        <authorList>
            <person name="Shen W."/>
            <person name="Cai J."/>
        </authorList>
    </citation>
    <scope>NUCLEOTIDE SEQUENCE</scope>
    <source>
        <strain evidence="2">P96-3</strain>
    </source>
</reference>
<evidence type="ECO:0000256" key="1">
    <source>
        <dbReference type="SAM" id="Coils"/>
    </source>
</evidence>
<sequence length="753" mass="82800">MKKVKLKVIISSLLIGTVLLGGNSLPILNEEITVEASGTNKSQYFKDGRAYAQWGVTTIDLESTDGYFYPAGTIVARASRNVSNAQSGSFFLSFTVSAFFFIGTGEVPEQYVSVTESKIVNAQKDDVRLVNNPIAPGAIHNPLQPAKPVVELDTSALTASINEAEAIKKNGVSYTSDSMSLLNSALTNGYNVVGNPNTDQGTINSANQQLRNAINGMVEAPAETTDKSALGALINESRTAMNNPQAYTQATFDLFAKQYNNASAIFNNPGANQYDIDNAESALRYRFKKLELSGEGPINPVVNKIALQASIKAANAKLANSGKYTVESINVVKTSKANAERVEKDVKATQTQVDKATKELEKALNNLALRDVAAKGALKNTIGAAKTALKNEATYTDQSVKTTKSSLAKAEKVMADKDATQAQVDKATADLQKAVLGLKKKTEEVKVNKIKLEASIKDANKILKNGAKYTEKSVKVVKDSKADAEKVMTNSKATQAQVNLATTNLDKAIASLKVKSEKPEGNYIKDKRYVTFINGNYNTWSNFNWKHRESGKNLVNKTFITHGKYSHKNGSTYVSLHDNKGKWHGYVNEKAIIVGKGSQGAYIKDGRFVTLTKKNYNTWSNFNWKYKFNGKDISNRTFISKGKYYHQNGSVYLSLFDNKGKWYGYINEKAVAVGKGSQGAYVKDGRRVIFSKSNYNTWSNFNWKYKVSGKNMVNKTFVARGKYYHQNGSTYLSLFDDNGRWYGYVNEVAVKVK</sequence>
<organism evidence="2 3">
    <name type="scientific">Vagococcus carniphilus</name>
    <dbReference type="NCBI Taxonomy" id="218144"/>
    <lineage>
        <taxon>Bacteria</taxon>
        <taxon>Bacillati</taxon>
        <taxon>Bacillota</taxon>
        <taxon>Bacilli</taxon>
        <taxon>Lactobacillales</taxon>
        <taxon>Enterococcaceae</taxon>
        <taxon>Vagococcus</taxon>
    </lineage>
</organism>
<dbReference type="Pfam" id="PF07554">
    <property type="entry name" value="FIVAR"/>
    <property type="match status" value="5"/>
</dbReference>
<dbReference type="Proteomes" id="UP001268577">
    <property type="component" value="Unassembled WGS sequence"/>
</dbReference>
<keyword evidence="1" id="KW-0175">Coiled coil</keyword>
<dbReference type="RefSeq" id="WP_311877197.1">
    <property type="nucleotide sequence ID" value="NZ_JARQBZ010000010.1"/>
</dbReference>
<evidence type="ECO:0000313" key="3">
    <source>
        <dbReference type="Proteomes" id="UP001268577"/>
    </source>
</evidence>
<dbReference type="AlphaFoldDB" id="A0AAW8U6L3"/>
<feature type="coiled-coil region" evidence="1">
    <location>
        <begin position="332"/>
        <end position="366"/>
    </location>
</feature>
<protein>
    <submittedName>
        <fullName evidence="2">Uncharacterized protein</fullName>
    </submittedName>
</protein>
<accession>A0AAW8U6L3</accession>
<gene>
    <name evidence="2" type="ORF">P7H70_06880</name>
</gene>
<proteinExistence type="predicted"/>
<name>A0AAW8U6L3_9ENTE</name>
<dbReference type="EMBL" id="JARQBZ010000010">
    <property type="protein sequence ID" value="MDT2833775.1"/>
    <property type="molecule type" value="Genomic_DNA"/>
</dbReference>
<comment type="caution">
    <text evidence="2">The sequence shown here is derived from an EMBL/GenBank/DDBJ whole genome shotgun (WGS) entry which is preliminary data.</text>
</comment>
<dbReference type="Gene3D" id="1.20.1270.90">
    <property type="entry name" value="AF1782-like"/>
    <property type="match status" value="5"/>
</dbReference>